<gene>
    <name evidence="12" type="ORF">PIBRA_LOCUS13427</name>
</gene>
<evidence type="ECO:0000313" key="13">
    <source>
        <dbReference type="Proteomes" id="UP001152562"/>
    </source>
</evidence>
<evidence type="ECO:0000256" key="3">
    <source>
        <dbReference type="ARBA" id="ARBA00022692"/>
    </source>
</evidence>
<feature type="domain" description="G-protein coupled receptors family 1 profile" evidence="11">
    <location>
        <begin position="48"/>
        <end position="321"/>
    </location>
</feature>
<dbReference type="PROSITE" id="PS00237">
    <property type="entry name" value="G_PROTEIN_RECEP_F1_1"/>
    <property type="match status" value="1"/>
</dbReference>
<dbReference type="EMBL" id="CALOZG010000085">
    <property type="protein sequence ID" value="CAH4037802.1"/>
    <property type="molecule type" value="Genomic_DNA"/>
</dbReference>
<dbReference type="PROSITE" id="PS50262">
    <property type="entry name" value="G_PROTEIN_RECEP_F1_2"/>
    <property type="match status" value="1"/>
</dbReference>
<keyword evidence="5 9" id="KW-0297">G-protein coupled receptor</keyword>
<feature type="transmembrane region" description="Helical" evidence="10">
    <location>
        <begin position="257"/>
        <end position="275"/>
    </location>
</feature>
<comment type="similarity">
    <text evidence="2 9">Belongs to the G-protein coupled receptor 1 family.</text>
</comment>
<evidence type="ECO:0000259" key="11">
    <source>
        <dbReference type="PROSITE" id="PS50262"/>
    </source>
</evidence>
<dbReference type="AlphaFoldDB" id="A0A9P0XIK8"/>
<evidence type="ECO:0000256" key="10">
    <source>
        <dbReference type="SAM" id="Phobius"/>
    </source>
</evidence>
<accession>A0A9P0XIK8</accession>
<feature type="transmembrane region" description="Helical" evidence="10">
    <location>
        <begin position="68"/>
        <end position="87"/>
    </location>
</feature>
<keyword evidence="8 9" id="KW-0807">Transducer</keyword>
<dbReference type="GO" id="GO:0005886">
    <property type="term" value="C:plasma membrane"/>
    <property type="evidence" value="ECO:0007669"/>
    <property type="project" value="TreeGrafter"/>
</dbReference>
<keyword evidence="13" id="KW-1185">Reference proteome</keyword>
<dbReference type="Pfam" id="PF00001">
    <property type="entry name" value="7tm_1"/>
    <property type="match status" value="1"/>
</dbReference>
<evidence type="ECO:0000256" key="1">
    <source>
        <dbReference type="ARBA" id="ARBA00004141"/>
    </source>
</evidence>
<evidence type="ECO:0000256" key="4">
    <source>
        <dbReference type="ARBA" id="ARBA00022989"/>
    </source>
</evidence>
<keyword evidence="6 10" id="KW-0472">Membrane</keyword>
<keyword evidence="3 9" id="KW-0812">Transmembrane</keyword>
<comment type="subcellular location">
    <subcellularLocation>
        <location evidence="1">Membrane</location>
        <topology evidence="1">Multi-pass membrane protein</topology>
    </subcellularLocation>
</comment>
<dbReference type="PANTHER" id="PTHR24243">
    <property type="entry name" value="G-PROTEIN COUPLED RECEPTOR"/>
    <property type="match status" value="1"/>
</dbReference>
<evidence type="ECO:0000256" key="5">
    <source>
        <dbReference type="ARBA" id="ARBA00023040"/>
    </source>
</evidence>
<dbReference type="SMART" id="SM01381">
    <property type="entry name" value="7TM_GPCR_Srsx"/>
    <property type="match status" value="1"/>
</dbReference>
<feature type="transmembrane region" description="Helical" evidence="10">
    <location>
        <begin position="295"/>
        <end position="320"/>
    </location>
</feature>
<dbReference type="InterPro" id="IPR000276">
    <property type="entry name" value="GPCR_Rhodpsn"/>
</dbReference>
<dbReference type="Gene3D" id="1.20.1070.10">
    <property type="entry name" value="Rhodopsin 7-helix transmembrane proteins"/>
    <property type="match status" value="1"/>
</dbReference>
<proteinExistence type="inferred from homology"/>
<evidence type="ECO:0000256" key="9">
    <source>
        <dbReference type="RuleBase" id="RU000688"/>
    </source>
</evidence>
<name>A0A9P0XIK8_PIEBR</name>
<dbReference type="SUPFAM" id="SSF81321">
    <property type="entry name" value="Family A G protein-coupled receptor-like"/>
    <property type="match status" value="1"/>
</dbReference>
<evidence type="ECO:0000256" key="7">
    <source>
        <dbReference type="ARBA" id="ARBA00023170"/>
    </source>
</evidence>
<evidence type="ECO:0000256" key="2">
    <source>
        <dbReference type="ARBA" id="ARBA00010663"/>
    </source>
</evidence>
<dbReference type="GO" id="GO:0008188">
    <property type="term" value="F:neuropeptide receptor activity"/>
    <property type="evidence" value="ECO:0007669"/>
    <property type="project" value="TreeGrafter"/>
</dbReference>
<evidence type="ECO:0000256" key="6">
    <source>
        <dbReference type="ARBA" id="ARBA00023136"/>
    </source>
</evidence>
<dbReference type="PANTHER" id="PTHR24243:SF208">
    <property type="entry name" value="PYROKININ-1 RECEPTOR"/>
    <property type="match status" value="1"/>
</dbReference>
<sequence>MELNIEDSVWDDMNATSYDVATSNQESWNIIVPLTVIYSIIFVAGILGNISTCVVIARNRSMHTATNFYLFSLALSDLLLLICGLPIELYRLWDPNTYPLGEPLCLSMGLISETSANATVLTITAFTVERYIAICRPFISHTMSKSSRAVRYIFVIWVFALCTAVPQAIQFGIVTFKENGRDISVCTVKGHGVHEVFVISSFVFFVVPMSLITVLYALIAVKLNTSSVLHPVKKTSVESHERNGSSRYRNGASQRRVIRMLVAVALSFFLCWAPFHVQRILAIYGKNLEHPSATFYMVYIVLTYLSGVLYFLSTAINPILYNIMSNKFRNAFKLTMAVWCSRSDVPRLGRTYSALLASRQRAATTQRLKSHPKLLRRLSTATTHICEPPSRSQRRNLSIVNESPNGTWVWPQPRNDVSDSYTSPRSISNSSLHEFDQEISGEELATYMYQRRNLSIVNESPNGTWVWPQPRNDVSDSYTSPRSISNSSLHEFDQEISGEELATYMYQVNCNIGGLT</sequence>
<keyword evidence="4 10" id="KW-1133">Transmembrane helix</keyword>
<keyword evidence="7 9" id="KW-0675">Receptor</keyword>
<evidence type="ECO:0000256" key="8">
    <source>
        <dbReference type="ARBA" id="ARBA00023224"/>
    </source>
</evidence>
<evidence type="ECO:0000313" key="12">
    <source>
        <dbReference type="EMBL" id="CAH4037802.1"/>
    </source>
</evidence>
<feature type="transmembrane region" description="Helical" evidence="10">
    <location>
        <begin position="30"/>
        <end position="56"/>
    </location>
</feature>
<dbReference type="Proteomes" id="UP001152562">
    <property type="component" value="Unassembled WGS sequence"/>
</dbReference>
<dbReference type="InterPro" id="IPR017452">
    <property type="entry name" value="GPCR_Rhodpsn_7TM"/>
</dbReference>
<reference evidence="12" key="1">
    <citation type="submission" date="2022-05" db="EMBL/GenBank/DDBJ databases">
        <authorList>
            <person name="Okamura Y."/>
        </authorList>
    </citation>
    <scope>NUCLEOTIDE SEQUENCE</scope>
</reference>
<dbReference type="PRINTS" id="PR00237">
    <property type="entry name" value="GPCRRHODOPSN"/>
</dbReference>
<feature type="transmembrane region" description="Helical" evidence="10">
    <location>
        <begin position="107"/>
        <end position="128"/>
    </location>
</feature>
<comment type="caution">
    <text evidence="12">The sequence shown here is derived from an EMBL/GenBank/DDBJ whole genome shotgun (WGS) entry which is preliminary data.</text>
</comment>
<feature type="transmembrane region" description="Helical" evidence="10">
    <location>
        <begin position="149"/>
        <end position="176"/>
    </location>
</feature>
<feature type="transmembrane region" description="Helical" evidence="10">
    <location>
        <begin position="196"/>
        <end position="219"/>
    </location>
</feature>
<protein>
    <recommendedName>
        <fullName evidence="11">G-protein coupled receptors family 1 profile domain-containing protein</fullName>
    </recommendedName>
</protein>
<organism evidence="12 13">
    <name type="scientific">Pieris brassicae</name>
    <name type="common">White butterfly</name>
    <name type="synonym">Large white butterfly</name>
    <dbReference type="NCBI Taxonomy" id="7116"/>
    <lineage>
        <taxon>Eukaryota</taxon>
        <taxon>Metazoa</taxon>
        <taxon>Ecdysozoa</taxon>
        <taxon>Arthropoda</taxon>
        <taxon>Hexapoda</taxon>
        <taxon>Insecta</taxon>
        <taxon>Pterygota</taxon>
        <taxon>Neoptera</taxon>
        <taxon>Endopterygota</taxon>
        <taxon>Lepidoptera</taxon>
        <taxon>Glossata</taxon>
        <taxon>Ditrysia</taxon>
        <taxon>Papilionoidea</taxon>
        <taxon>Pieridae</taxon>
        <taxon>Pierinae</taxon>
        <taxon>Pieris</taxon>
    </lineage>
</organism>